<dbReference type="PROSITE" id="PS00867">
    <property type="entry name" value="CPSASE_2"/>
    <property type="match status" value="1"/>
</dbReference>
<keyword evidence="8" id="KW-0547">Nucleotide-binding</keyword>
<protein>
    <submittedName>
        <fullName evidence="15">Unannotated protein</fullName>
    </submittedName>
</protein>
<dbReference type="PROSITE" id="PS51855">
    <property type="entry name" value="MGS"/>
    <property type="match status" value="1"/>
</dbReference>
<dbReference type="PRINTS" id="PR00098">
    <property type="entry name" value="CPSASE"/>
</dbReference>
<organism evidence="15">
    <name type="scientific">freshwater metagenome</name>
    <dbReference type="NCBI Taxonomy" id="449393"/>
    <lineage>
        <taxon>unclassified sequences</taxon>
        <taxon>metagenomes</taxon>
        <taxon>ecological metagenomes</taxon>
    </lineage>
</organism>
<keyword evidence="4" id="KW-0436">Ligase</keyword>
<dbReference type="GO" id="GO:0004088">
    <property type="term" value="F:carbamoyl-phosphate synthase (glutamine-hydrolyzing) activity"/>
    <property type="evidence" value="ECO:0007669"/>
    <property type="project" value="UniProtKB-EC"/>
</dbReference>
<feature type="domain" description="ATP-grasp" evidence="13">
    <location>
        <begin position="2"/>
        <end position="63"/>
    </location>
</feature>
<dbReference type="InterPro" id="IPR005483">
    <property type="entry name" value="CPSase_dom"/>
</dbReference>
<dbReference type="GO" id="GO:0005737">
    <property type="term" value="C:cytoplasm"/>
    <property type="evidence" value="ECO:0007669"/>
    <property type="project" value="TreeGrafter"/>
</dbReference>
<dbReference type="FunFam" id="3.30.470.20:FF:000026">
    <property type="entry name" value="Carbamoyl-phosphate synthase large chain"/>
    <property type="match status" value="1"/>
</dbReference>
<gene>
    <name evidence="15" type="ORF">UFOPK1820_01022</name>
</gene>
<keyword evidence="7" id="KW-0677">Repeat</keyword>
<evidence type="ECO:0000256" key="4">
    <source>
        <dbReference type="ARBA" id="ARBA00022598"/>
    </source>
</evidence>
<sequence length="275" mass="28820">MIEAYTAAIATALDVRGPINVQYAVVGTSVYVIEANPRASRTVPFVAKATGVPLAKVATRVMLGSTLAELRREGLLTHSVLLDFPDTVAVKEAVLPFSRFPEVDTALGPEMRSTGEVMGIDKTFGRAFYKAELAAGTVLPTTGMVFLSLADGDKPAGIVVAHRLRALGFGIAATTGTAAYLARFGMDVDKVVGKVNENAAITAVDLIASGEVSFVVNTPQGRGGRTDGEAIRKAANVNHVSSVTTVEAALAAVQGMAEQLDHPLEVKSLQEYHGR</sequence>
<dbReference type="InterPro" id="IPR011761">
    <property type="entry name" value="ATP-grasp"/>
</dbReference>
<reference evidence="15" key="1">
    <citation type="submission" date="2020-05" db="EMBL/GenBank/DDBJ databases">
        <authorList>
            <person name="Chiriac C."/>
            <person name="Salcher M."/>
            <person name="Ghai R."/>
            <person name="Kavagutti S V."/>
        </authorList>
    </citation>
    <scope>NUCLEOTIDE SEQUENCE</scope>
</reference>
<keyword evidence="10" id="KW-0464">Manganese</keyword>
<name>A0A6J6GVN7_9ZZZZ</name>
<evidence type="ECO:0000256" key="1">
    <source>
        <dbReference type="ARBA" id="ARBA00005077"/>
    </source>
</evidence>
<comment type="pathway">
    <text evidence="1">Amino-acid biosynthesis; L-arginine biosynthesis; carbamoyl phosphate from bicarbonate: step 1/1.</text>
</comment>
<evidence type="ECO:0000256" key="9">
    <source>
        <dbReference type="ARBA" id="ARBA00022840"/>
    </source>
</evidence>
<dbReference type="GO" id="GO:0006541">
    <property type="term" value="P:glutamine metabolic process"/>
    <property type="evidence" value="ECO:0007669"/>
    <property type="project" value="TreeGrafter"/>
</dbReference>
<accession>A0A6J6GVN7</accession>
<dbReference type="AlphaFoldDB" id="A0A6J6GVN7"/>
<evidence type="ECO:0000256" key="6">
    <source>
        <dbReference type="ARBA" id="ARBA00022723"/>
    </source>
</evidence>
<comment type="catalytic activity">
    <reaction evidence="12">
        <text>hydrogencarbonate + L-glutamine + 2 ATP + H2O = carbamoyl phosphate + L-glutamate + 2 ADP + phosphate + 2 H(+)</text>
        <dbReference type="Rhea" id="RHEA:18633"/>
        <dbReference type="ChEBI" id="CHEBI:15377"/>
        <dbReference type="ChEBI" id="CHEBI:15378"/>
        <dbReference type="ChEBI" id="CHEBI:17544"/>
        <dbReference type="ChEBI" id="CHEBI:29985"/>
        <dbReference type="ChEBI" id="CHEBI:30616"/>
        <dbReference type="ChEBI" id="CHEBI:43474"/>
        <dbReference type="ChEBI" id="CHEBI:58228"/>
        <dbReference type="ChEBI" id="CHEBI:58359"/>
        <dbReference type="ChEBI" id="CHEBI:456216"/>
        <dbReference type="EC" id="6.3.5.5"/>
    </reaction>
</comment>
<dbReference type="InterPro" id="IPR011607">
    <property type="entry name" value="MGS-like_dom"/>
</dbReference>
<dbReference type="Pfam" id="PF02786">
    <property type="entry name" value="CPSase_L_D2"/>
    <property type="match status" value="1"/>
</dbReference>
<feature type="domain" description="MGS-like" evidence="14">
    <location>
        <begin position="137"/>
        <end position="275"/>
    </location>
</feature>
<evidence type="ECO:0000256" key="8">
    <source>
        <dbReference type="ARBA" id="ARBA00022741"/>
    </source>
</evidence>
<dbReference type="SMART" id="SM00851">
    <property type="entry name" value="MGS"/>
    <property type="match status" value="1"/>
</dbReference>
<dbReference type="GO" id="GO:0004087">
    <property type="term" value="F:carbamoyl-phosphate synthase (ammonia) activity"/>
    <property type="evidence" value="ECO:0007669"/>
    <property type="project" value="UniProtKB-EC"/>
</dbReference>
<dbReference type="InterPro" id="IPR005479">
    <property type="entry name" value="CPAse_ATP-bd"/>
</dbReference>
<keyword evidence="5" id="KW-0028">Amino-acid biosynthesis</keyword>
<evidence type="ECO:0000256" key="7">
    <source>
        <dbReference type="ARBA" id="ARBA00022737"/>
    </source>
</evidence>
<dbReference type="Gene3D" id="3.40.50.1380">
    <property type="entry name" value="Methylglyoxal synthase-like domain"/>
    <property type="match status" value="1"/>
</dbReference>
<evidence type="ECO:0000256" key="2">
    <source>
        <dbReference type="ARBA" id="ARBA00009799"/>
    </source>
</evidence>
<evidence type="ECO:0000313" key="15">
    <source>
        <dbReference type="EMBL" id="CAB4605367.1"/>
    </source>
</evidence>
<dbReference type="SUPFAM" id="SSF52335">
    <property type="entry name" value="Methylglyoxal synthase-like"/>
    <property type="match status" value="1"/>
</dbReference>
<evidence type="ECO:0000256" key="10">
    <source>
        <dbReference type="ARBA" id="ARBA00023211"/>
    </source>
</evidence>
<comment type="catalytic activity">
    <reaction evidence="11">
        <text>hydrogencarbonate + NH4(+) + 2 ATP = carbamoyl phosphate + 2 ADP + phosphate + 2 H(+)</text>
        <dbReference type="Rhea" id="RHEA:18029"/>
        <dbReference type="ChEBI" id="CHEBI:15378"/>
        <dbReference type="ChEBI" id="CHEBI:17544"/>
        <dbReference type="ChEBI" id="CHEBI:28938"/>
        <dbReference type="ChEBI" id="CHEBI:30616"/>
        <dbReference type="ChEBI" id="CHEBI:43474"/>
        <dbReference type="ChEBI" id="CHEBI:58228"/>
        <dbReference type="ChEBI" id="CHEBI:456216"/>
        <dbReference type="EC" id="6.3.4.16"/>
    </reaction>
</comment>
<evidence type="ECO:0000256" key="11">
    <source>
        <dbReference type="ARBA" id="ARBA00047359"/>
    </source>
</evidence>
<dbReference type="GO" id="GO:0005524">
    <property type="term" value="F:ATP binding"/>
    <property type="evidence" value="ECO:0007669"/>
    <property type="project" value="UniProtKB-KW"/>
</dbReference>
<dbReference type="GO" id="GO:0006526">
    <property type="term" value="P:L-arginine biosynthetic process"/>
    <property type="evidence" value="ECO:0007669"/>
    <property type="project" value="UniProtKB-KW"/>
</dbReference>
<dbReference type="InterPro" id="IPR036914">
    <property type="entry name" value="MGS-like_dom_sf"/>
</dbReference>
<dbReference type="Gene3D" id="3.30.470.20">
    <property type="entry name" value="ATP-grasp fold, B domain"/>
    <property type="match status" value="1"/>
</dbReference>
<evidence type="ECO:0000259" key="14">
    <source>
        <dbReference type="PROSITE" id="PS51855"/>
    </source>
</evidence>
<dbReference type="GO" id="GO:0046872">
    <property type="term" value="F:metal ion binding"/>
    <property type="evidence" value="ECO:0007669"/>
    <property type="project" value="UniProtKB-KW"/>
</dbReference>
<keyword evidence="6" id="KW-0479">Metal-binding</keyword>
<evidence type="ECO:0000256" key="3">
    <source>
        <dbReference type="ARBA" id="ARBA00022571"/>
    </source>
</evidence>
<evidence type="ECO:0000256" key="12">
    <source>
        <dbReference type="ARBA" id="ARBA00048816"/>
    </source>
</evidence>
<keyword evidence="3" id="KW-0055">Arginine biosynthesis</keyword>
<dbReference type="PROSITE" id="PS50975">
    <property type="entry name" value="ATP_GRASP"/>
    <property type="match status" value="1"/>
</dbReference>
<proteinExistence type="inferred from homology"/>
<dbReference type="SUPFAM" id="SSF56059">
    <property type="entry name" value="Glutathione synthetase ATP-binding domain-like"/>
    <property type="match status" value="1"/>
</dbReference>
<keyword evidence="9" id="KW-0067">ATP-binding</keyword>
<evidence type="ECO:0000256" key="5">
    <source>
        <dbReference type="ARBA" id="ARBA00022605"/>
    </source>
</evidence>
<evidence type="ECO:0000259" key="13">
    <source>
        <dbReference type="PROSITE" id="PS50975"/>
    </source>
</evidence>
<dbReference type="Pfam" id="PF02142">
    <property type="entry name" value="MGS"/>
    <property type="match status" value="1"/>
</dbReference>
<comment type="similarity">
    <text evidence="2">Belongs to the CarB family.</text>
</comment>
<dbReference type="PANTHER" id="PTHR11405:SF53">
    <property type="entry name" value="CARBAMOYL-PHOSPHATE SYNTHASE [AMMONIA], MITOCHONDRIAL"/>
    <property type="match status" value="1"/>
</dbReference>
<dbReference type="PANTHER" id="PTHR11405">
    <property type="entry name" value="CARBAMOYLTRANSFERASE FAMILY MEMBER"/>
    <property type="match status" value="1"/>
</dbReference>
<dbReference type="EMBL" id="CAEZUK010000174">
    <property type="protein sequence ID" value="CAB4605367.1"/>
    <property type="molecule type" value="Genomic_DNA"/>
</dbReference>